<feature type="domain" description="Cyclic nucleotide-binding" evidence="3">
    <location>
        <begin position="649"/>
        <end position="758"/>
    </location>
</feature>
<evidence type="ECO:0000256" key="2">
    <source>
        <dbReference type="SAM" id="MobiDB-lite"/>
    </source>
</evidence>
<dbReference type="STRING" id="1764295.A0A5B8MQ08"/>
<dbReference type="PRINTS" id="PR00103">
    <property type="entry name" value="CAMPKINASE"/>
</dbReference>
<accession>A0A5B8MQ08</accession>
<evidence type="ECO:0000256" key="1">
    <source>
        <dbReference type="SAM" id="Coils"/>
    </source>
</evidence>
<name>A0A5B8MQ08_9CHLO</name>
<dbReference type="EMBL" id="CP031041">
    <property type="protein sequence ID" value="QDZ22566.1"/>
    <property type="molecule type" value="Genomic_DNA"/>
</dbReference>
<protein>
    <submittedName>
        <fullName evidence="4">cAMP-dependent protein kinase</fullName>
    </submittedName>
</protein>
<dbReference type="PROSITE" id="PS50042">
    <property type="entry name" value="CNMP_BINDING_3"/>
    <property type="match status" value="2"/>
</dbReference>
<reference evidence="4 5" key="1">
    <citation type="submission" date="2018-07" db="EMBL/GenBank/DDBJ databases">
        <title>The complete nuclear genome of the prasinophyte Chloropicon primus (CCMP1205).</title>
        <authorList>
            <person name="Pombert J.-F."/>
            <person name="Otis C."/>
            <person name="Turmel M."/>
            <person name="Lemieux C."/>
        </authorList>
    </citation>
    <scope>NUCLEOTIDE SEQUENCE [LARGE SCALE GENOMIC DNA]</scope>
    <source>
        <strain evidence="4 5">CCMP1205</strain>
    </source>
</reference>
<keyword evidence="4" id="KW-0418">Kinase</keyword>
<feature type="compositionally biased region" description="Acidic residues" evidence="2">
    <location>
        <begin position="39"/>
        <end position="51"/>
    </location>
</feature>
<dbReference type="InterPro" id="IPR014710">
    <property type="entry name" value="RmlC-like_jellyroll"/>
</dbReference>
<feature type="compositionally biased region" description="Basic and acidic residues" evidence="2">
    <location>
        <begin position="546"/>
        <end position="561"/>
    </location>
</feature>
<feature type="compositionally biased region" description="Acidic residues" evidence="2">
    <location>
        <begin position="562"/>
        <end position="579"/>
    </location>
</feature>
<dbReference type="PANTHER" id="PTHR23011">
    <property type="entry name" value="CYCLIC NUCLEOTIDE-BINDING DOMAIN CONTAINING PROTEIN"/>
    <property type="match status" value="1"/>
</dbReference>
<dbReference type="Pfam" id="PF00027">
    <property type="entry name" value="cNMP_binding"/>
    <property type="match status" value="2"/>
</dbReference>
<feature type="domain" description="Cyclic nucleotide-binding" evidence="3">
    <location>
        <begin position="431"/>
        <end position="629"/>
    </location>
</feature>
<feature type="coiled-coil region" evidence="1">
    <location>
        <begin position="326"/>
        <end position="354"/>
    </location>
</feature>
<dbReference type="InterPro" id="IPR000595">
    <property type="entry name" value="cNMP-bd_dom"/>
</dbReference>
<gene>
    <name evidence="4" type="ORF">A3770_08p50840</name>
</gene>
<dbReference type="InterPro" id="IPR018490">
    <property type="entry name" value="cNMP-bd_dom_sf"/>
</dbReference>
<dbReference type="CDD" id="cd00038">
    <property type="entry name" value="CAP_ED"/>
    <property type="match status" value="2"/>
</dbReference>
<feature type="compositionally biased region" description="Acidic residues" evidence="2">
    <location>
        <begin position="525"/>
        <end position="536"/>
    </location>
</feature>
<keyword evidence="5" id="KW-1185">Reference proteome</keyword>
<dbReference type="OrthoDB" id="2021138at2759"/>
<feature type="compositionally biased region" description="Low complexity" evidence="2">
    <location>
        <begin position="515"/>
        <end position="524"/>
    </location>
</feature>
<feature type="compositionally biased region" description="Pro residues" evidence="2">
    <location>
        <begin position="159"/>
        <end position="169"/>
    </location>
</feature>
<dbReference type="PROSITE" id="PS00889">
    <property type="entry name" value="CNMP_BINDING_2"/>
    <property type="match status" value="1"/>
</dbReference>
<evidence type="ECO:0000259" key="3">
    <source>
        <dbReference type="PROSITE" id="PS50042"/>
    </source>
</evidence>
<feature type="compositionally biased region" description="Polar residues" evidence="2">
    <location>
        <begin position="103"/>
        <end position="112"/>
    </location>
</feature>
<evidence type="ECO:0000313" key="4">
    <source>
        <dbReference type="EMBL" id="QDZ22566.1"/>
    </source>
</evidence>
<dbReference type="PANTHER" id="PTHR23011:SF28">
    <property type="entry name" value="CYCLIC NUCLEOTIDE-BINDING DOMAIN CONTAINING PROTEIN"/>
    <property type="match status" value="1"/>
</dbReference>
<proteinExistence type="predicted"/>
<organism evidence="4 5">
    <name type="scientific">Chloropicon primus</name>
    <dbReference type="NCBI Taxonomy" id="1764295"/>
    <lineage>
        <taxon>Eukaryota</taxon>
        <taxon>Viridiplantae</taxon>
        <taxon>Chlorophyta</taxon>
        <taxon>Chloropicophyceae</taxon>
        <taxon>Chloropicales</taxon>
        <taxon>Chloropicaceae</taxon>
        <taxon>Chloropicon</taxon>
    </lineage>
</organism>
<sequence>MFSISEDNENKGSNGEEAQPSRRRKSSKVGGLASMSIAEGEEGGEEEEEDSSSSKPEPPKEKIKRRKSSKIQTGGKEEGGSDGEAVQPVRRQRERAIALPNILENQQRSAKSLWSKGKMKLSAIRGFGGGLGGLAKKAAAGAEAGAGEANAGGGDPASAAPPPQQPPPAETASDDPSPPKMSMRKRESVVISQDGGEGLGGRRRTSLMDFANATGLGGGDGRRQSTMMAPGHLAGGQNRRMSKMGRRESSMMVRRESSMMLPNQMGGQMGGKRESIMFRRQSSMMHRQSVMAVGEIDPTSRMSKRQSSVFLQSEFEQEMRRREKEAKQHKAIKIQSEEEVKKHERAKAERLAQRDDVLTHNERVRRIIAKWKMREVQSMFLSWKRYTKKMSKAREAEKAIAPFLEVLAKESWERDEKDVDLLYSFVKKMKFFTELEENLSRDLCKMFKLEEYDEDEIVVRQGDEGDSFYIILYGSVSIWLEPKEDLESSNESEYTDQSGYSEEEEGMSERESGESSESPSSSESSSEESSSDDDGEVQVPIPAPKQEPENKEGEDDAKPEGEGGGEGDGENNEEEEDEEGGRILLCTRGPGDSFGELSLLKNQPRAATVQTDEPTFFVVIDKPDYDRTIKTRHQRKILDKVDFLCKLPIFQKCSITELAEFVCYLSEVDHPRNKIILAQGDDASNVHFVVRGTVQVIKSVPLKKKSKNSEQQFGHALLGVYGPGTYFGHNAILTKTDQPYSVVTVVETTTYVLSLHDFFLRLNSMTLQIIKESLSDNLSDEQTQTCITQHLTSSQYRKTLIESTLPPKSPKVNSHTSAFRNYDIMRKKNTELNAKFQRKIKNGKKSNEKQKKIEDLLGDDEETEKIEDMTVKYGLAAASDALKDKTHDLAKFIQARTNMNATQTKKEASKDVPSAPKKVTDLRIDELIDHNETFMDFTTDCALLVGKITAEDENALIPHELMDRVFETCNKVARDFHLVFLRWSTNSFRLISEPIHTSREKLSSKEMLIKIADSALQVNKCIEKYNDENYDEQEMLYEIAAGIAYGSAFLRKNTKTKEICDVEGQVYDISAELCAESTFLGGVRCNENIYEQLQLTHSLIISGSEFVLDGRLEVPEDQASMYTNFSAMKDAPQDKVVDVTEIYDNLSISEKQAKGRKYSNVAAVNSRKYSNSVKLTTNGKSKKNSKYNLLNAAISHSYQKTKSAFNRSIEENARKSYQALPFKLPSLTVKTH</sequence>
<feature type="region of interest" description="Disordered" evidence="2">
    <location>
        <begin position="146"/>
        <end position="246"/>
    </location>
</feature>
<feature type="region of interest" description="Disordered" evidence="2">
    <location>
        <begin position="484"/>
        <end position="588"/>
    </location>
</feature>
<dbReference type="PROSITE" id="PS00888">
    <property type="entry name" value="CNMP_BINDING_1"/>
    <property type="match status" value="1"/>
</dbReference>
<feature type="region of interest" description="Disordered" evidence="2">
    <location>
        <begin position="1"/>
        <end position="116"/>
    </location>
</feature>
<dbReference type="SMART" id="SM00100">
    <property type="entry name" value="cNMP"/>
    <property type="match status" value="2"/>
</dbReference>
<keyword evidence="1" id="KW-0175">Coiled coil</keyword>
<dbReference type="SUPFAM" id="SSF51206">
    <property type="entry name" value="cAMP-binding domain-like"/>
    <property type="match status" value="2"/>
</dbReference>
<dbReference type="AlphaFoldDB" id="A0A5B8MQ08"/>
<keyword evidence="4" id="KW-0808">Transferase</keyword>
<dbReference type="InterPro" id="IPR018488">
    <property type="entry name" value="cNMP-bd_CS"/>
</dbReference>
<dbReference type="Proteomes" id="UP000316726">
    <property type="component" value="Chromosome 8"/>
</dbReference>
<evidence type="ECO:0000313" key="5">
    <source>
        <dbReference type="Proteomes" id="UP000316726"/>
    </source>
</evidence>
<dbReference type="Gene3D" id="2.60.120.10">
    <property type="entry name" value="Jelly Rolls"/>
    <property type="match status" value="2"/>
</dbReference>
<dbReference type="GO" id="GO:0016301">
    <property type="term" value="F:kinase activity"/>
    <property type="evidence" value="ECO:0007669"/>
    <property type="project" value="UniProtKB-KW"/>
</dbReference>